<dbReference type="EMBL" id="FN653031">
    <property type="protein sequence ID" value="CBY08334.1"/>
    <property type="molecule type" value="Genomic_DNA"/>
</dbReference>
<dbReference type="SMART" id="SM00238">
    <property type="entry name" value="BIR"/>
    <property type="match status" value="1"/>
</dbReference>
<accession>E4XA56</accession>
<evidence type="ECO:0000256" key="5">
    <source>
        <dbReference type="ARBA" id="ARBA00023328"/>
    </source>
</evidence>
<comment type="subcellular location">
    <subcellularLocation>
        <location evidence="1">Chromosome</location>
        <location evidence="1">Centromere</location>
    </subcellularLocation>
</comment>
<evidence type="ECO:0000313" key="7">
    <source>
        <dbReference type="Proteomes" id="UP000001307"/>
    </source>
</evidence>
<dbReference type="SUPFAM" id="SSF57924">
    <property type="entry name" value="Inhibitor of apoptosis (IAP) repeat"/>
    <property type="match status" value="1"/>
</dbReference>
<keyword evidence="2" id="KW-0479">Metal-binding</keyword>
<evidence type="ECO:0000256" key="2">
    <source>
        <dbReference type="ARBA" id="ARBA00022723"/>
    </source>
</evidence>
<dbReference type="InterPro" id="IPR001370">
    <property type="entry name" value="BIR_rpt"/>
</dbReference>
<protein>
    <submittedName>
        <fullName evidence="6">Uncharacterized protein</fullName>
    </submittedName>
</protein>
<dbReference type="InParanoid" id="E4XA56"/>
<organism evidence="6">
    <name type="scientific">Oikopleura dioica</name>
    <name type="common">Tunicate</name>
    <dbReference type="NCBI Taxonomy" id="34765"/>
    <lineage>
        <taxon>Eukaryota</taxon>
        <taxon>Metazoa</taxon>
        <taxon>Chordata</taxon>
        <taxon>Tunicata</taxon>
        <taxon>Appendicularia</taxon>
        <taxon>Copelata</taxon>
        <taxon>Oikopleuridae</taxon>
        <taxon>Oikopleura</taxon>
    </lineage>
</organism>
<dbReference type="Gene3D" id="1.10.1170.10">
    <property type="entry name" value="Inhibitor Of Apoptosis Protein (2mihbC-IAP-1), Chain A"/>
    <property type="match status" value="1"/>
</dbReference>
<dbReference type="GO" id="GO:0007059">
    <property type="term" value="P:chromosome segregation"/>
    <property type="evidence" value="ECO:0007669"/>
    <property type="project" value="UniProtKB-KW"/>
</dbReference>
<keyword evidence="7" id="KW-1185">Reference proteome</keyword>
<dbReference type="Proteomes" id="UP000001307">
    <property type="component" value="Unassembled WGS sequence"/>
</dbReference>
<dbReference type="AlphaFoldDB" id="E4XA56"/>
<dbReference type="InterPro" id="IPR051190">
    <property type="entry name" value="Baculoviral_IAP"/>
</dbReference>
<evidence type="ECO:0000256" key="3">
    <source>
        <dbReference type="ARBA" id="ARBA00022829"/>
    </source>
</evidence>
<dbReference type="PROSITE" id="PS50143">
    <property type="entry name" value="BIR_REPEAT_2"/>
    <property type="match status" value="1"/>
</dbReference>
<dbReference type="PANTHER" id="PTHR46771:SF5">
    <property type="entry name" value="DETERIN"/>
    <property type="match status" value="1"/>
</dbReference>
<dbReference type="Pfam" id="PF00653">
    <property type="entry name" value="BIR"/>
    <property type="match status" value="1"/>
</dbReference>
<sequence>MSRLEKINEIFLECSQRIEETKEYAKEMISYSARLASFSESDWPFPTDSNCRPEKLAEAGFFFHPSKKGESIAFDFINLKEIEWEEHDDPWEEAIKRRKGHYLLSRRWSPAENNWDVLRMKDENITVAQFMKICAAQAEGLIEWEAEEVWECLCKGQTTWEELFKAGEMANATYSIAEDEDTFHKWESEMTKAYHELKTNGKNLAKINNKRFKKNSVDFKTIESAERANWEAAMNEPFMETYIAIVGKDEELDEEGEQYVAKSPVYSASCSSHLRSWWSAFHVEDNQPLTNSAGIICIFLKKISQFYFSHSKFSSLTATYSYNKLTCIKQIFVFLLS</sequence>
<dbReference type="OrthoDB" id="2196114at2759"/>
<dbReference type="PANTHER" id="PTHR46771">
    <property type="entry name" value="DETERIN"/>
    <property type="match status" value="1"/>
</dbReference>
<name>E4XA56_OIKDI</name>
<keyword evidence="5" id="KW-0137">Centromere</keyword>
<keyword evidence="3" id="KW-0159">Chromosome partition</keyword>
<dbReference type="GO" id="GO:0000775">
    <property type="term" value="C:chromosome, centromeric region"/>
    <property type="evidence" value="ECO:0007669"/>
    <property type="project" value="UniProtKB-SubCell"/>
</dbReference>
<reference evidence="6" key="1">
    <citation type="journal article" date="2010" name="Science">
        <title>Plasticity of animal genome architecture unmasked by rapid evolution of a pelagic tunicate.</title>
        <authorList>
            <person name="Denoeud F."/>
            <person name="Henriet S."/>
            <person name="Mungpakdee S."/>
            <person name="Aury J.M."/>
            <person name="Da Silva C."/>
            <person name="Brinkmann H."/>
            <person name="Mikhaleva J."/>
            <person name="Olsen L.C."/>
            <person name="Jubin C."/>
            <person name="Canestro C."/>
            <person name="Bouquet J.M."/>
            <person name="Danks G."/>
            <person name="Poulain J."/>
            <person name="Campsteijn C."/>
            <person name="Adamski M."/>
            <person name="Cross I."/>
            <person name="Yadetie F."/>
            <person name="Muffato M."/>
            <person name="Louis A."/>
            <person name="Butcher S."/>
            <person name="Tsagkogeorga G."/>
            <person name="Konrad A."/>
            <person name="Singh S."/>
            <person name="Jensen M.F."/>
            <person name="Cong E.H."/>
            <person name="Eikeseth-Otteraa H."/>
            <person name="Noel B."/>
            <person name="Anthouard V."/>
            <person name="Porcel B.M."/>
            <person name="Kachouri-Lafond R."/>
            <person name="Nishino A."/>
            <person name="Ugolini M."/>
            <person name="Chourrout P."/>
            <person name="Nishida H."/>
            <person name="Aasland R."/>
            <person name="Huzurbazar S."/>
            <person name="Westhof E."/>
            <person name="Delsuc F."/>
            <person name="Lehrach H."/>
            <person name="Reinhardt R."/>
            <person name="Weissenbach J."/>
            <person name="Roy S.W."/>
            <person name="Artiguenave F."/>
            <person name="Postlethwait J.H."/>
            <person name="Manak J.R."/>
            <person name="Thompson E.M."/>
            <person name="Jaillon O."/>
            <person name="Du Pasquier L."/>
            <person name="Boudinot P."/>
            <person name="Liberles D.A."/>
            <person name="Volff J.N."/>
            <person name="Philippe H."/>
            <person name="Lenhard B."/>
            <person name="Roest Crollius H."/>
            <person name="Wincker P."/>
            <person name="Chourrout D."/>
        </authorList>
    </citation>
    <scope>NUCLEOTIDE SEQUENCE [LARGE SCALE GENOMIC DNA]</scope>
</reference>
<gene>
    <name evidence="6" type="ORF">GSOID_T00004899001</name>
</gene>
<proteinExistence type="predicted"/>
<evidence type="ECO:0000256" key="1">
    <source>
        <dbReference type="ARBA" id="ARBA00004584"/>
    </source>
</evidence>
<keyword evidence="4" id="KW-0862">Zinc</keyword>
<evidence type="ECO:0000256" key="4">
    <source>
        <dbReference type="ARBA" id="ARBA00022833"/>
    </source>
</evidence>
<evidence type="ECO:0000313" key="6">
    <source>
        <dbReference type="EMBL" id="CBY08334.1"/>
    </source>
</evidence>
<dbReference type="GO" id="GO:0046872">
    <property type="term" value="F:metal ion binding"/>
    <property type="evidence" value="ECO:0007669"/>
    <property type="project" value="UniProtKB-KW"/>
</dbReference>